<accession>A0ABQ6CHH7</accession>
<dbReference type="InterPro" id="IPR035906">
    <property type="entry name" value="MetI-like_sf"/>
</dbReference>
<keyword evidence="10" id="KW-1185">Reference proteome</keyword>
<comment type="caution">
    <text evidence="9">The sequence shown here is derived from an EMBL/GenBank/DDBJ whole genome shotgun (WGS) entry which is preliminary data.</text>
</comment>
<dbReference type="InterPro" id="IPR000515">
    <property type="entry name" value="MetI-like"/>
</dbReference>
<sequence>MTAVDLPIWVLGMIVAVAWFAPFIWMVSTSLKYPADVMTQEIEWLPRRVTFDNYVKVFSYPVVRWGLNSLIQAVTSTALSVLFGAMAGYALARLKFPGRDALFALFLASLMIPTEVSIVPMLLGFIKLGWASSYQALILPTIGNVFSVYIFRQFFLSFPREIEEAARVDGAGPLRLFFLIALPLARAPAIAATVILFTLNWNNFLWPLLVTFDESMKTLPVGIAAFTPVVGTHTQLEGFSVAMAAVTILSVPSLLLFFFLQRYFIQGISQGSIKQ</sequence>
<dbReference type="SUPFAM" id="SSF161098">
    <property type="entry name" value="MetI-like"/>
    <property type="match status" value="1"/>
</dbReference>
<keyword evidence="5 7" id="KW-1133">Transmembrane helix</keyword>
<dbReference type="Proteomes" id="UP001156882">
    <property type="component" value="Unassembled WGS sequence"/>
</dbReference>
<protein>
    <submittedName>
        <fullName evidence="9">Sugar ABC transporter permease</fullName>
    </submittedName>
</protein>
<comment type="similarity">
    <text evidence="7">Belongs to the binding-protein-dependent transport system permease family.</text>
</comment>
<evidence type="ECO:0000256" key="4">
    <source>
        <dbReference type="ARBA" id="ARBA00022692"/>
    </source>
</evidence>
<keyword evidence="2 7" id="KW-0813">Transport</keyword>
<feature type="transmembrane region" description="Helical" evidence="7">
    <location>
        <begin position="132"/>
        <end position="155"/>
    </location>
</feature>
<evidence type="ECO:0000256" key="6">
    <source>
        <dbReference type="ARBA" id="ARBA00023136"/>
    </source>
</evidence>
<evidence type="ECO:0000256" key="3">
    <source>
        <dbReference type="ARBA" id="ARBA00022475"/>
    </source>
</evidence>
<comment type="subcellular location">
    <subcellularLocation>
        <location evidence="1 7">Cell membrane</location>
        <topology evidence="1 7">Multi-pass membrane protein</topology>
    </subcellularLocation>
</comment>
<evidence type="ECO:0000256" key="1">
    <source>
        <dbReference type="ARBA" id="ARBA00004651"/>
    </source>
</evidence>
<gene>
    <name evidence="9" type="ORF">GCM10007874_27060</name>
</gene>
<feature type="transmembrane region" description="Helical" evidence="7">
    <location>
        <begin position="7"/>
        <end position="28"/>
    </location>
</feature>
<evidence type="ECO:0000259" key="8">
    <source>
        <dbReference type="PROSITE" id="PS50928"/>
    </source>
</evidence>
<dbReference type="Gene3D" id="1.10.3720.10">
    <property type="entry name" value="MetI-like"/>
    <property type="match status" value="1"/>
</dbReference>
<dbReference type="CDD" id="cd06261">
    <property type="entry name" value="TM_PBP2"/>
    <property type="match status" value="1"/>
</dbReference>
<feature type="transmembrane region" description="Helical" evidence="7">
    <location>
        <begin position="70"/>
        <end position="91"/>
    </location>
</feature>
<evidence type="ECO:0000256" key="5">
    <source>
        <dbReference type="ARBA" id="ARBA00022989"/>
    </source>
</evidence>
<dbReference type="PROSITE" id="PS50928">
    <property type="entry name" value="ABC_TM1"/>
    <property type="match status" value="1"/>
</dbReference>
<dbReference type="Pfam" id="PF00528">
    <property type="entry name" value="BPD_transp_1"/>
    <property type="match status" value="1"/>
</dbReference>
<proteinExistence type="inferred from homology"/>
<feature type="transmembrane region" description="Helical" evidence="7">
    <location>
        <begin position="239"/>
        <end position="260"/>
    </location>
</feature>
<evidence type="ECO:0000313" key="10">
    <source>
        <dbReference type="Proteomes" id="UP001156882"/>
    </source>
</evidence>
<reference evidence="10" key="1">
    <citation type="journal article" date="2019" name="Int. J. Syst. Evol. Microbiol.">
        <title>The Global Catalogue of Microorganisms (GCM) 10K type strain sequencing project: providing services to taxonomists for standard genome sequencing and annotation.</title>
        <authorList>
            <consortium name="The Broad Institute Genomics Platform"/>
            <consortium name="The Broad Institute Genome Sequencing Center for Infectious Disease"/>
            <person name="Wu L."/>
            <person name="Ma J."/>
        </authorList>
    </citation>
    <scope>NUCLEOTIDE SEQUENCE [LARGE SCALE GENOMIC DNA]</scope>
    <source>
        <strain evidence="10">NBRC 101365</strain>
    </source>
</reference>
<name>A0ABQ6CHH7_9HYPH</name>
<organism evidence="9 10">
    <name type="scientific">Labrys miyagiensis</name>
    <dbReference type="NCBI Taxonomy" id="346912"/>
    <lineage>
        <taxon>Bacteria</taxon>
        <taxon>Pseudomonadati</taxon>
        <taxon>Pseudomonadota</taxon>
        <taxon>Alphaproteobacteria</taxon>
        <taxon>Hyphomicrobiales</taxon>
        <taxon>Xanthobacteraceae</taxon>
        <taxon>Labrys</taxon>
    </lineage>
</organism>
<evidence type="ECO:0000256" key="2">
    <source>
        <dbReference type="ARBA" id="ARBA00022448"/>
    </source>
</evidence>
<feature type="transmembrane region" description="Helical" evidence="7">
    <location>
        <begin position="103"/>
        <end position="126"/>
    </location>
</feature>
<feature type="transmembrane region" description="Helical" evidence="7">
    <location>
        <begin position="176"/>
        <end position="199"/>
    </location>
</feature>
<dbReference type="EMBL" id="BSPC01000024">
    <property type="protein sequence ID" value="GLS19689.1"/>
    <property type="molecule type" value="Genomic_DNA"/>
</dbReference>
<keyword evidence="4 7" id="KW-0812">Transmembrane</keyword>
<keyword evidence="6 7" id="KW-0472">Membrane</keyword>
<dbReference type="PANTHER" id="PTHR43744">
    <property type="entry name" value="ABC TRANSPORTER PERMEASE PROTEIN MG189-RELATED-RELATED"/>
    <property type="match status" value="1"/>
</dbReference>
<dbReference type="PANTHER" id="PTHR43744:SF12">
    <property type="entry name" value="ABC TRANSPORTER PERMEASE PROTEIN MG189-RELATED"/>
    <property type="match status" value="1"/>
</dbReference>
<evidence type="ECO:0000256" key="7">
    <source>
        <dbReference type="RuleBase" id="RU363032"/>
    </source>
</evidence>
<keyword evidence="3" id="KW-1003">Cell membrane</keyword>
<evidence type="ECO:0000313" key="9">
    <source>
        <dbReference type="EMBL" id="GLS19689.1"/>
    </source>
</evidence>
<feature type="domain" description="ABC transmembrane type-1" evidence="8">
    <location>
        <begin position="66"/>
        <end position="260"/>
    </location>
</feature>